<protein>
    <submittedName>
        <fullName evidence="1">Uncharacterized protein</fullName>
    </submittedName>
</protein>
<evidence type="ECO:0000313" key="1">
    <source>
        <dbReference type="EMBL" id="KAG2191307.1"/>
    </source>
</evidence>
<keyword evidence="2" id="KW-1185">Reference proteome</keyword>
<reference evidence="1" key="1">
    <citation type="submission" date="2020-12" db="EMBL/GenBank/DDBJ databases">
        <title>Metabolic potential, ecology and presence of endohyphal bacteria is reflected in genomic diversity of Mucoromycotina.</title>
        <authorList>
            <person name="Muszewska A."/>
            <person name="Okrasinska A."/>
            <person name="Steczkiewicz K."/>
            <person name="Drgas O."/>
            <person name="Orlowska M."/>
            <person name="Perlinska-Lenart U."/>
            <person name="Aleksandrzak-Piekarczyk T."/>
            <person name="Szatraj K."/>
            <person name="Zielenkiewicz U."/>
            <person name="Pilsyk S."/>
            <person name="Malc E."/>
            <person name="Mieczkowski P."/>
            <person name="Kruszewska J.S."/>
            <person name="Biernat P."/>
            <person name="Pawlowska J."/>
        </authorList>
    </citation>
    <scope>NUCLEOTIDE SEQUENCE</scope>
    <source>
        <strain evidence="1">WA0000017839</strain>
    </source>
</reference>
<gene>
    <name evidence="1" type="ORF">INT47_011777</name>
</gene>
<dbReference type="EMBL" id="JAEPRD010000436">
    <property type="protein sequence ID" value="KAG2191307.1"/>
    <property type="molecule type" value="Genomic_DNA"/>
</dbReference>
<dbReference type="Proteomes" id="UP000603453">
    <property type="component" value="Unassembled WGS sequence"/>
</dbReference>
<accession>A0A8H7QF58</accession>
<dbReference type="AlphaFoldDB" id="A0A8H7QF58"/>
<name>A0A8H7QF58_9FUNG</name>
<evidence type="ECO:0000313" key="2">
    <source>
        <dbReference type="Proteomes" id="UP000603453"/>
    </source>
</evidence>
<organism evidence="1 2">
    <name type="scientific">Mucor saturninus</name>
    <dbReference type="NCBI Taxonomy" id="64648"/>
    <lineage>
        <taxon>Eukaryota</taxon>
        <taxon>Fungi</taxon>
        <taxon>Fungi incertae sedis</taxon>
        <taxon>Mucoromycota</taxon>
        <taxon>Mucoromycotina</taxon>
        <taxon>Mucoromycetes</taxon>
        <taxon>Mucorales</taxon>
        <taxon>Mucorineae</taxon>
        <taxon>Mucoraceae</taxon>
        <taxon>Mucor</taxon>
    </lineage>
</organism>
<proteinExistence type="predicted"/>
<comment type="caution">
    <text evidence="1">The sequence shown here is derived from an EMBL/GenBank/DDBJ whole genome shotgun (WGS) entry which is preliminary data.</text>
</comment>
<sequence>MPSAYGLIEDNEGFIEAHLKDTRLIKVDDVQVLFMLLESHQESGNPEARNLSDLGDPPFILRINNHCLRTASKKQYDRKKQQYLSEVSHLTPNSTNIITLILSLNYNTYNLCIISTILRLHSYWYDTVPAPSYVKLRSDFIIAPGLVE</sequence>